<keyword evidence="5" id="KW-0597">Phosphoprotein</keyword>
<dbReference type="Gene3D" id="6.10.340.10">
    <property type="match status" value="1"/>
</dbReference>
<evidence type="ECO:0000256" key="3">
    <source>
        <dbReference type="ARBA" id="ARBA00012438"/>
    </source>
</evidence>
<keyword evidence="4" id="KW-1003">Cell membrane</keyword>
<feature type="transmembrane region" description="Helical" evidence="12">
    <location>
        <begin position="164"/>
        <end position="190"/>
    </location>
</feature>
<evidence type="ECO:0000256" key="10">
    <source>
        <dbReference type="ARBA" id="ARBA00023012"/>
    </source>
</evidence>
<keyword evidence="9" id="KW-0067">ATP-binding</keyword>
<dbReference type="SUPFAM" id="SSF158472">
    <property type="entry name" value="HAMP domain-like"/>
    <property type="match status" value="1"/>
</dbReference>
<reference evidence="15 16" key="1">
    <citation type="submission" date="2019-11" db="EMBL/GenBank/DDBJ databases">
        <title>Draft genome sequences of five Paenibacillus species of dairy origin.</title>
        <authorList>
            <person name="Olajide A.M."/>
            <person name="Chen S."/>
            <person name="Lapointe G."/>
        </authorList>
    </citation>
    <scope>NUCLEOTIDE SEQUENCE [LARGE SCALE GENOMIC DNA]</scope>
    <source>
        <strain evidence="15 16">12CR55</strain>
    </source>
</reference>
<dbReference type="RefSeq" id="WP_155609959.1">
    <property type="nucleotide sequence ID" value="NZ_WNZW01000001.1"/>
</dbReference>
<dbReference type="GO" id="GO:0000156">
    <property type="term" value="F:phosphorelay response regulator activity"/>
    <property type="evidence" value="ECO:0007669"/>
    <property type="project" value="TreeGrafter"/>
</dbReference>
<dbReference type="PANTHER" id="PTHR42878:SF7">
    <property type="entry name" value="SENSOR HISTIDINE KINASE GLRK"/>
    <property type="match status" value="1"/>
</dbReference>
<dbReference type="Pfam" id="PF00672">
    <property type="entry name" value="HAMP"/>
    <property type="match status" value="1"/>
</dbReference>
<evidence type="ECO:0000313" key="16">
    <source>
        <dbReference type="Proteomes" id="UP000447876"/>
    </source>
</evidence>
<feature type="domain" description="Histidine kinase" evidence="13">
    <location>
        <begin position="248"/>
        <end position="462"/>
    </location>
</feature>
<dbReference type="GO" id="GO:0000155">
    <property type="term" value="F:phosphorelay sensor kinase activity"/>
    <property type="evidence" value="ECO:0007669"/>
    <property type="project" value="InterPro"/>
</dbReference>
<evidence type="ECO:0000256" key="6">
    <source>
        <dbReference type="ARBA" id="ARBA00022679"/>
    </source>
</evidence>
<dbReference type="SUPFAM" id="SSF55874">
    <property type="entry name" value="ATPase domain of HSP90 chaperone/DNA topoisomerase II/histidine kinase"/>
    <property type="match status" value="1"/>
</dbReference>
<keyword evidence="10" id="KW-0902">Two-component regulatory system</keyword>
<evidence type="ECO:0000259" key="14">
    <source>
        <dbReference type="PROSITE" id="PS50885"/>
    </source>
</evidence>
<dbReference type="PROSITE" id="PS50109">
    <property type="entry name" value="HIS_KIN"/>
    <property type="match status" value="1"/>
</dbReference>
<comment type="caution">
    <text evidence="15">The sequence shown here is derived from an EMBL/GenBank/DDBJ whole genome shotgun (WGS) entry which is preliminary data.</text>
</comment>
<dbReference type="InterPro" id="IPR036097">
    <property type="entry name" value="HisK_dim/P_sf"/>
</dbReference>
<keyword evidence="12" id="KW-1133">Transmembrane helix</keyword>
<dbReference type="Pfam" id="PF00512">
    <property type="entry name" value="HisKA"/>
    <property type="match status" value="1"/>
</dbReference>
<dbReference type="GO" id="GO:0030295">
    <property type="term" value="F:protein kinase activator activity"/>
    <property type="evidence" value="ECO:0007669"/>
    <property type="project" value="TreeGrafter"/>
</dbReference>
<dbReference type="SUPFAM" id="SSF47384">
    <property type="entry name" value="Homodimeric domain of signal transducing histidine kinase"/>
    <property type="match status" value="1"/>
</dbReference>
<dbReference type="InterPro" id="IPR050351">
    <property type="entry name" value="BphY/WalK/GraS-like"/>
</dbReference>
<evidence type="ECO:0000256" key="2">
    <source>
        <dbReference type="ARBA" id="ARBA00004651"/>
    </source>
</evidence>
<dbReference type="InterPro" id="IPR003661">
    <property type="entry name" value="HisK_dim/P_dom"/>
</dbReference>
<dbReference type="Pfam" id="PF02518">
    <property type="entry name" value="HATPase_c"/>
    <property type="match status" value="1"/>
</dbReference>
<dbReference type="SMART" id="SM00388">
    <property type="entry name" value="HisKA"/>
    <property type="match status" value="1"/>
</dbReference>
<dbReference type="GO" id="GO:0005886">
    <property type="term" value="C:plasma membrane"/>
    <property type="evidence" value="ECO:0007669"/>
    <property type="project" value="UniProtKB-SubCell"/>
</dbReference>
<dbReference type="PANTHER" id="PTHR42878">
    <property type="entry name" value="TWO-COMPONENT HISTIDINE KINASE"/>
    <property type="match status" value="1"/>
</dbReference>
<dbReference type="OrthoDB" id="2359336at2"/>
<dbReference type="Proteomes" id="UP000447876">
    <property type="component" value="Unassembled WGS sequence"/>
</dbReference>
<evidence type="ECO:0000256" key="9">
    <source>
        <dbReference type="ARBA" id="ARBA00022840"/>
    </source>
</evidence>
<dbReference type="GO" id="GO:0005524">
    <property type="term" value="F:ATP binding"/>
    <property type="evidence" value="ECO:0007669"/>
    <property type="project" value="UniProtKB-KW"/>
</dbReference>
<dbReference type="PRINTS" id="PR00344">
    <property type="entry name" value="BCTRLSENSOR"/>
</dbReference>
<evidence type="ECO:0000313" key="15">
    <source>
        <dbReference type="EMBL" id="MUG43498.1"/>
    </source>
</evidence>
<dbReference type="CDD" id="cd06225">
    <property type="entry name" value="HAMP"/>
    <property type="match status" value="1"/>
</dbReference>
<comment type="catalytic activity">
    <reaction evidence="1">
        <text>ATP + protein L-histidine = ADP + protein N-phospho-L-histidine.</text>
        <dbReference type="EC" id="2.7.13.3"/>
    </reaction>
</comment>
<dbReference type="PROSITE" id="PS50885">
    <property type="entry name" value="HAMP"/>
    <property type="match status" value="1"/>
</dbReference>
<keyword evidence="11 12" id="KW-0472">Membrane</keyword>
<dbReference type="SMART" id="SM00387">
    <property type="entry name" value="HATPase_c"/>
    <property type="match status" value="1"/>
</dbReference>
<dbReference type="InterPro" id="IPR003594">
    <property type="entry name" value="HATPase_dom"/>
</dbReference>
<evidence type="ECO:0000256" key="12">
    <source>
        <dbReference type="SAM" id="Phobius"/>
    </source>
</evidence>
<organism evidence="15 16">
    <name type="scientific">Paenibacillus woosongensis</name>
    <dbReference type="NCBI Taxonomy" id="307580"/>
    <lineage>
        <taxon>Bacteria</taxon>
        <taxon>Bacillati</taxon>
        <taxon>Bacillota</taxon>
        <taxon>Bacilli</taxon>
        <taxon>Bacillales</taxon>
        <taxon>Paenibacillaceae</taxon>
        <taxon>Paenibacillus</taxon>
    </lineage>
</organism>
<evidence type="ECO:0000259" key="13">
    <source>
        <dbReference type="PROSITE" id="PS50109"/>
    </source>
</evidence>
<sequence>MGIRRRLVGSYFLVILTTVITLEAILIAAVNYYYYHNIERTLVTQAELSASFYEQYFAEEDLEQQAERLLGGFSHHFAGQVQIIGSSGQLIQDTSGFRPGQNMAGFPDVRSAIAGFADTWRGQDSAWQEEVLAVSYPLVAKGQTAGAVRFITSLKQTEETVRQIALIFVAVGLVVIALVAAVGIVLSGTITKSITSLKRAAEKMTDGDFSVRAEKPYKDELGALADTLNTMAGTIQRQEQLKNDFISSVSHELRTPLTSIKGWVVTLRANLWKGKVTLEEGLDIIESETDRLTELVDELLDFSKFGDGRMELSRSSLHLTEFLTNIGQQLRPRAARQDIELEVSITKPLPVISADPNRLKQVMINLLDNALKFTGSGGSIVISASPAAGQVIITVEDTGAGIPEQDLRKLPQKFYKGNHKMSGSGLGLSISEQIIQLHHGQLQIDSELGKGTKVTVYLPGGDTK</sequence>
<keyword evidence="6" id="KW-0808">Transferase</keyword>
<dbReference type="Gene3D" id="1.10.287.130">
    <property type="match status" value="1"/>
</dbReference>
<feature type="domain" description="HAMP" evidence="14">
    <location>
        <begin position="188"/>
        <end position="240"/>
    </location>
</feature>
<dbReference type="InterPro" id="IPR005467">
    <property type="entry name" value="His_kinase_dom"/>
</dbReference>
<evidence type="ECO:0000256" key="1">
    <source>
        <dbReference type="ARBA" id="ARBA00000085"/>
    </source>
</evidence>
<keyword evidence="7" id="KW-0547">Nucleotide-binding</keyword>
<dbReference type="FunFam" id="3.30.565.10:FF:000006">
    <property type="entry name" value="Sensor histidine kinase WalK"/>
    <property type="match status" value="1"/>
</dbReference>
<dbReference type="CDD" id="cd00075">
    <property type="entry name" value="HATPase"/>
    <property type="match status" value="1"/>
</dbReference>
<name>A0A7X3CKX9_9BACL</name>
<proteinExistence type="predicted"/>
<keyword evidence="12" id="KW-0812">Transmembrane</keyword>
<keyword evidence="8" id="KW-0418">Kinase</keyword>
<dbReference type="FunFam" id="1.10.287.130:FF:000001">
    <property type="entry name" value="Two-component sensor histidine kinase"/>
    <property type="match status" value="1"/>
</dbReference>
<comment type="subcellular location">
    <subcellularLocation>
        <location evidence="2">Cell membrane</location>
        <topology evidence="2">Multi-pass membrane protein</topology>
    </subcellularLocation>
</comment>
<dbReference type="InterPro" id="IPR003660">
    <property type="entry name" value="HAMP_dom"/>
</dbReference>
<evidence type="ECO:0000256" key="7">
    <source>
        <dbReference type="ARBA" id="ARBA00022741"/>
    </source>
</evidence>
<dbReference type="SMART" id="SM00304">
    <property type="entry name" value="HAMP"/>
    <property type="match status" value="1"/>
</dbReference>
<accession>A0A7X3CKX9</accession>
<dbReference type="InterPro" id="IPR004358">
    <property type="entry name" value="Sig_transdc_His_kin-like_C"/>
</dbReference>
<evidence type="ECO:0000256" key="8">
    <source>
        <dbReference type="ARBA" id="ARBA00022777"/>
    </source>
</evidence>
<dbReference type="Gene3D" id="3.30.565.10">
    <property type="entry name" value="Histidine kinase-like ATPase, C-terminal domain"/>
    <property type="match status" value="1"/>
</dbReference>
<evidence type="ECO:0000256" key="4">
    <source>
        <dbReference type="ARBA" id="ARBA00022475"/>
    </source>
</evidence>
<dbReference type="EMBL" id="WNZW01000001">
    <property type="protein sequence ID" value="MUG43498.1"/>
    <property type="molecule type" value="Genomic_DNA"/>
</dbReference>
<dbReference type="GO" id="GO:0007234">
    <property type="term" value="P:osmosensory signaling via phosphorelay pathway"/>
    <property type="evidence" value="ECO:0007669"/>
    <property type="project" value="TreeGrafter"/>
</dbReference>
<dbReference type="InterPro" id="IPR036890">
    <property type="entry name" value="HATPase_C_sf"/>
</dbReference>
<feature type="transmembrane region" description="Helical" evidence="12">
    <location>
        <begin position="12"/>
        <end position="35"/>
    </location>
</feature>
<evidence type="ECO:0000256" key="11">
    <source>
        <dbReference type="ARBA" id="ARBA00023136"/>
    </source>
</evidence>
<dbReference type="CDD" id="cd00082">
    <property type="entry name" value="HisKA"/>
    <property type="match status" value="1"/>
</dbReference>
<dbReference type="AlphaFoldDB" id="A0A7X3CKX9"/>
<evidence type="ECO:0000256" key="5">
    <source>
        <dbReference type="ARBA" id="ARBA00022553"/>
    </source>
</evidence>
<protein>
    <recommendedName>
        <fullName evidence="3">histidine kinase</fullName>
        <ecNumber evidence="3">2.7.13.3</ecNumber>
    </recommendedName>
</protein>
<gene>
    <name evidence="15" type="ORF">GNP95_00505</name>
</gene>
<dbReference type="EC" id="2.7.13.3" evidence="3"/>